<evidence type="ECO:0000313" key="3">
    <source>
        <dbReference type="Proteomes" id="UP000199233"/>
    </source>
</evidence>
<feature type="signal peptide" evidence="1">
    <location>
        <begin position="1"/>
        <end position="20"/>
    </location>
</feature>
<dbReference type="AlphaFoldDB" id="A0A1H9M5U6"/>
<proteinExistence type="predicted"/>
<evidence type="ECO:0000313" key="2">
    <source>
        <dbReference type="EMBL" id="SER19130.1"/>
    </source>
</evidence>
<dbReference type="RefSeq" id="WP_143069015.1">
    <property type="nucleotide sequence ID" value="NZ_FOFS01000019.1"/>
</dbReference>
<dbReference type="STRING" id="489703.SAMN04488038_11921"/>
<dbReference type="EMBL" id="FOFS01000019">
    <property type="protein sequence ID" value="SER19130.1"/>
    <property type="molecule type" value="Genomic_DNA"/>
</dbReference>
<sequence length="442" mass="48332">MNRIAAALLLVLLQMGSASAADSPDAEAAAPATGDVSAEAVAAQRPRRTELLGTLSFSDWSGTRTLDASRVAAVMQLDGRLKLPLPGGLTLRASSYGERVQADDESAATHSKALAREAYLDYRHGMLQLAAGWQIIRWGRTEVLNPTDNLAARDYTRLVDSDDAQKLGLPTASLRYNWGPHALQALWQPLFRASRMPLPVVPGLRYQDERDAHSLGAGGLRLDTRDERGGWSLSYFQGPAKRPNLLVSAPDLATGLLRLNHPDSAIFGGDWEWIKGSWAWRGEAAYTRPRQPRREDLSQGEAFLDAVFGVEHHLGSSSVFLQAQWRRILDYRDPALNPAPLRSLAYAHASLSEALYAQSLGIGGGLSYYTADQRSALSLDAAWQPAHGDLVVRPRLRYQLNDQLSLLLGADYFAGPSLGPYGRLQRNSVIFVGLSSSGLWQR</sequence>
<gene>
    <name evidence="2" type="ORF">SAMN04488038_11921</name>
</gene>
<name>A0A1H9M5U6_9GAMM</name>
<keyword evidence="1" id="KW-0732">Signal</keyword>
<feature type="chain" id="PRO_5011663474" evidence="1">
    <location>
        <begin position="21"/>
        <end position="442"/>
    </location>
</feature>
<dbReference type="Proteomes" id="UP000199233">
    <property type="component" value="Unassembled WGS sequence"/>
</dbReference>
<keyword evidence="3" id="KW-1185">Reference proteome</keyword>
<accession>A0A1H9M5U6</accession>
<organism evidence="2 3">
    <name type="scientific">Solimonas aquatica</name>
    <dbReference type="NCBI Taxonomy" id="489703"/>
    <lineage>
        <taxon>Bacteria</taxon>
        <taxon>Pseudomonadati</taxon>
        <taxon>Pseudomonadota</taxon>
        <taxon>Gammaproteobacteria</taxon>
        <taxon>Nevskiales</taxon>
        <taxon>Nevskiaceae</taxon>
        <taxon>Solimonas</taxon>
    </lineage>
</organism>
<protein>
    <submittedName>
        <fullName evidence="2">Uncharacterized protein</fullName>
    </submittedName>
</protein>
<evidence type="ECO:0000256" key="1">
    <source>
        <dbReference type="SAM" id="SignalP"/>
    </source>
</evidence>
<reference evidence="2 3" key="1">
    <citation type="submission" date="2016-10" db="EMBL/GenBank/DDBJ databases">
        <authorList>
            <person name="de Groot N.N."/>
        </authorList>
    </citation>
    <scope>NUCLEOTIDE SEQUENCE [LARGE SCALE GENOMIC DNA]</scope>
    <source>
        <strain evidence="2 3">DSM 25927</strain>
    </source>
</reference>
<dbReference type="OrthoDB" id="9769143at2"/>